<dbReference type="PANTHER" id="PTHR43771">
    <property type="entry name" value="PHOSPHOMANNOMUTASE"/>
    <property type="match status" value="1"/>
</dbReference>
<dbReference type="InterPro" id="IPR005844">
    <property type="entry name" value="A-D-PHexomutase_a/b/a-I"/>
</dbReference>
<dbReference type="Gene3D" id="3.40.120.10">
    <property type="entry name" value="Alpha-D-Glucose-1,6-Bisphosphate, subunit A, domain 3"/>
    <property type="match status" value="3"/>
</dbReference>
<comment type="caution">
    <text evidence="11">The sequence shown here is derived from an EMBL/GenBank/DDBJ whole genome shotgun (WGS) entry which is preliminary data.</text>
</comment>
<dbReference type="NCBIfam" id="NF007088">
    <property type="entry name" value="PRK09542.1"/>
    <property type="match status" value="1"/>
</dbReference>
<evidence type="ECO:0000313" key="12">
    <source>
        <dbReference type="Proteomes" id="UP001589716"/>
    </source>
</evidence>
<dbReference type="Gene3D" id="3.30.310.50">
    <property type="entry name" value="Alpha-D-phosphohexomutase, C-terminal domain"/>
    <property type="match status" value="1"/>
</dbReference>
<dbReference type="InterPro" id="IPR036900">
    <property type="entry name" value="A-D-PHexomutase_C_sf"/>
</dbReference>
<feature type="domain" description="Alpha-D-phosphohexomutase C-terminal" evidence="7">
    <location>
        <begin position="375"/>
        <end position="449"/>
    </location>
</feature>
<reference evidence="11 12" key="1">
    <citation type="submission" date="2024-09" db="EMBL/GenBank/DDBJ databases">
        <authorList>
            <person name="Sun Q."/>
            <person name="Mori K."/>
        </authorList>
    </citation>
    <scope>NUCLEOTIDE SEQUENCE [LARGE SCALE GENOMIC DNA]</scope>
    <source>
        <strain evidence="11 12">JCM 4414</strain>
    </source>
</reference>
<comment type="similarity">
    <text evidence="2">Belongs to the phosphohexose mutase family.</text>
</comment>
<dbReference type="PRINTS" id="PR00509">
    <property type="entry name" value="PGMPMM"/>
</dbReference>
<name>A0ABV5QXZ2_9ACTN</name>
<proteinExistence type="inferred from homology"/>
<evidence type="ECO:0000256" key="6">
    <source>
        <dbReference type="ARBA" id="ARBA00023235"/>
    </source>
</evidence>
<comment type="cofactor">
    <cofactor evidence="1">
        <name>Mg(2+)</name>
        <dbReference type="ChEBI" id="CHEBI:18420"/>
    </cofactor>
</comment>
<evidence type="ECO:0000259" key="9">
    <source>
        <dbReference type="Pfam" id="PF02879"/>
    </source>
</evidence>
<evidence type="ECO:0000256" key="5">
    <source>
        <dbReference type="ARBA" id="ARBA00022842"/>
    </source>
</evidence>
<evidence type="ECO:0000313" key="11">
    <source>
        <dbReference type="EMBL" id="MFB9558390.1"/>
    </source>
</evidence>
<evidence type="ECO:0000259" key="7">
    <source>
        <dbReference type="Pfam" id="PF00408"/>
    </source>
</evidence>
<sequence>MAADLSQIVKAYDVRGVVPDQWDETLAELFGAAFVRVTEADAIVVGHDMRPSSPGLATAFARGAARLGADVTLIGLCSTDQLYFASGQLDLPGAMFTASHNPAQYNGIKMCRAGAAPVGQDTGLADIRALVERWTDEGAPEPAATEGTISERDTLQDYAAHLKALVDLTSIRPLKVVVDAGNGMGGHTVPTVFGGLPLDVVPMYFELDGTFPNHEANPLDPKNIVDLQERVRTEGADLGIAFDGDADRCFVVDENGDPVSPSAITALVAARELAKHPGGTVIHNLITSWSVPEVVRENGGTPVRTRVGHSFIKEEMARTGAIFGGEHSAHYYFKDFWNADTGMLAALHVLAALGGQDGPLSALVAAYDRYASSGEINSTVADQTARLAAVKSAFADRDGVTLDELDGLTITSADWWFNLRASNTEPLLRLNVEARDEATMSGLRDEVLALIRA</sequence>
<dbReference type="Pfam" id="PF02878">
    <property type="entry name" value="PGM_PMM_I"/>
    <property type="match status" value="1"/>
</dbReference>
<dbReference type="SUPFAM" id="SSF53738">
    <property type="entry name" value="Phosphoglucomutase, first 3 domains"/>
    <property type="match status" value="3"/>
</dbReference>
<dbReference type="Pfam" id="PF02879">
    <property type="entry name" value="PGM_PMM_II"/>
    <property type="match status" value="1"/>
</dbReference>
<dbReference type="InterPro" id="IPR005846">
    <property type="entry name" value="A-D-PHexomutase_a/b/a-III"/>
</dbReference>
<feature type="domain" description="Alpha-D-phosphohexomutase alpha/beta/alpha" evidence="8">
    <location>
        <begin position="7"/>
        <end position="134"/>
    </location>
</feature>
<dbReference type="InterPro" id="IPR005841">
    <property type="entry name" value="Alpha-D-phosphohexomutase_SF"/>
</dbReference>
<dbReference type="EMBL" id="JBHMCT010000021">
    <property type="protein sequence ID" value="MFB9558390.1"/>
    <property type="molecule type" value="Genomic_DNA"/>
</dbReference>
<keyword evidence="3" id="KW-0597">Phosphoprotein</keyword>
<dbReference type="PANTHER" id="PTHR43771:SF1">
    <property type="entry name" value="PHOSPHOMANNOMUTASE"/>
    <property type="match status" value="1"/>
</dbReference>
<evidence type="ECO:0000256" key="2">
    <source>
        <dbReference type="ARBA" id="ARBA00010231"/>
    </source>
</evidence>
<evidence type="ECO:0000259" key="10">
    <source>
        <dbReference type="Pfam" id="PF02880"/>
    </source>
</evidence>
<keyword evidence="12" id="KW-1185">Reference proteome</keyword>
<keyword evidence="6" id="KW-0413">Isomerase</keyword>
<organism evidence="11 12">
    <name type="scientific">Streptomyces roseoviridis</name>
    <dbReference type="NCBI Taxonomy" id="67361"/>
    <lineage>
        <taxon>Bacteria</taxon>
        <taxon>Bacillati</taxon>
        <taxon>Actinomycetota</taxon>
        <taxon>Actinomycetes</taxon>
        <taxon>Kitasatosporales</taxon>
        <taxon>Streptomycetaceae</taxon>
        <taxon>Streptomyces</taxon>
    </lineage>
</organism>
<evidence type="ECO:0000256" key="3">
    <source>
        <dbReference type="ARBA" id="ARBA00022553"/>
    </source>
</evidence>
<evidence type="ECO:0000256" key="1">
    <source>
        <dbReference type="ARBA" id="ARBA00001946"/>
    </source>
</evidence>
<dbReference type="InterPro" id="IPR005843">
    <property type="entry name" value="A-D-PHexomutase_C"/>
</dbReference>
<gene>
    <name evidence="11" type="ORF">ACFFTP_29930</name>
</gene>
<dbReference type="InterPro" id="IPR005845">
    <property type="entry name" value="A-D-PHexomutase_a/b/a-II"/>
</dbReference>
<evidence type="ECO:0000256" key="4">
    <source>
        <dbReference type="ARBA" id="ARBA00022723"/>
    </source>
</evidence>
<evidence type="ECO:0000259" key="8">
    <source>
        <dbReference type="Pfam" id="PF02878"/>
    </source>
</evidence>
<accession>A0ABV5QXZ2</accession>
<keyword evidence="4" id="KW-0479">Metal-binding</keyword>
<dbReference type="Proteomes" id="UP001589716">
    <property type="component" value="Unassembled WGS sequence"/>
</dbReference>
<feature type="domain" description="Alpha-D-phosphohexomutase alpha/beta/alpha" evidence="10">
    <location>
        <begin position="264"/>
        <end position="370"/>
    </location>
</feature>
<feature type="domain" description="Alpha-D-phosphohexomutase alpha/beta/alpha" evidence="9">
    <location>
        <begin position="157"/>
        <end position="256"/>
    </location>
</feature>
<dbReference type="SUPFAM" id="SSF55957">
    <property type="entry name" value="Phosphoglucomutase, C-terminal domain"/>
    <property type="match status" value="1"/>
</dbReference>
<dbReference type="RefSeq" id="WP_345487783.1">
    <property type="nucleotide sequence ID" value="NZ_BAAAWU010000001.1"/>
</dbReference>
<dbReference type="Pfam" id="PF00408">
    <property type="entry name" value="PGM_PMM_IV"/>
    <property type="match status" value="1"/>
</dbReference>
<protein>
    <submittedName>
        <fullName evidence="11">Phosphomannomutase/phosphoglucomutase</fullName>
    </submittedName>
</protein>
<dbReference type="InterPro" id="IPR016055">
    <property type="entry name" value="A-D-PHexomutase_a/b/a-I/II/III"/>
</dbReference>
<keyword evidence="5" id="KW-0460">Magnesium</keyword>
<dbReference type="Pfam" id="PF02880">
    <property type="entry name" value="PGM_PMM_III"/>
    <property type="match status" value="1"/>
</dbReference>
<dbReference type="CDD" id="cd03089">
    <property type="entry name" value="PMM_PGM"/>
    <property type="match status" value="1"/>
</dbReference>